<organism evidence="1 2">
    <name type="scientific">Clunio marinus</name>
    <dbReference type="NCBI Taxonomy" id="568069"/>
    <lineage>
        <taxon>Eukaryota</taxon>
        <taxon>Metazoa</taxon>
        <taxon>Ecdysozoa</taxon>
        <taxon>Arthropoda</taxon>
        <taxon>Hexapoda</taxon>
        <taxon>Insecta</taxon>
        <taxon>Pterygota</taxon>
        <taxon>Neoptera</taxon>
        <taxon>Endopterygota</taxon>
        <taxon>Diptera</taxon>
        <taxon>Nematocera</taxon>
        <taxon>Chironomoidea</taxon>
        <taxon>Chironomidae</taxon>
        <taxon>Clunio</taxon>
    </lineage>
</organism>
<protein>
    <submittedName>
        <fullName evidence="1">CLUMA_CG003177, isoform A</fullName>
    </submittedName>
</protein>
<evidence type="ECO:0000313" key="1">
    <source>
        <dbReference type="EMBL" id="CRK89428.1"/>
    </source>
</evidence>
<keyword evidence="2" id="KW-1185">Reference proteome</keyword>
<evidence type="ECO:0000313" key="2">
    <source>
        <dbReference type="Proteomes" id="UP000183832"/>
    </source>
</evidence>
<name>A0A1J1HPV7_9DIPT</name>
<sequence length="60" mass="7121">MLGRIENDSSCHINTLHEGKSEDRRLKTHKSSETKFLESFESFLNNEMRDKQTFMRNSND</sequence>
<reference evidence="1 2" key="1">
    <citation type="submission" date="2015-04" db="EMBL/GenBank/DDBJ databases">
        <authorList>
            <person name="Syromyatnikov M.Y."/>
            <person name="Popov V.N."/>
        </authorList>
    </citation>
    <scope>NUCLEOTIDE SEQUENCE [LARGE SCALE GENOMIC DNA]</scope>
</reference>
<gene>
    <name evidence="1" type="ORF">CLUMA_CG003177</name>
</gene>
<dbReference type="Proteomes" id="UP000183832">
    <property type="component" value="Unassembled WGS sequence"/>
</dbReference>
<proteinExistence type="predicted"/>
<dbReference type="EMBL" id="CVRI01000012">
    <property type="protein sequence ID" value="CRK89428.1"/>
    <property type="molecule type" value="Genomic_DNA"/>
</dbReference>
<dbReference type="AlphaFoldDB" id="A0A1J1HPV7"/>
<accession>A0A1J1HPV7</accession>